<keyword evidence="3" id="KW-0547">Nucleotide-binding</keyword>
<reference evidence="6 7" key="1">
    <citation type="submission" date="2021-11" db="EMBL/GenBank/DDBJ databases">
        <authorList>
            <person name="Liang Q."/>
            <person name="Mou H."/>
            <person name="Liu Z."/>
        </authorList>
    </citation>
    <scope>NUCLEOTIDE SEQUENCE [LARGE SCALE GENOMIC DNA]</scope>
    <source>
        <strain evidence="6 7">CHU3</strain>
    </source>
</reference>
<dbReference type="Pfam" id="PF00005">
    <property type="entry name" value="ABC_tran"/>
    <property type="match status" value="1"/>
</dbReference>
<dbReference type="InterPro" id="IPR017871">
    <property type="entry name" value="ABC_transporter-like_CS"/>
</dbReference>
<feature type="domain" description="ABC transporter" evidence="5">
    <location>
        <begin position="14"/>
        <end position="251"/>
    </location>
</feature>
<dbReference type="PANTHER" id="PTHR43023:SF3">
    <property type="entry name" value="PROTEIN TRIGALACTOSYLDIACYLGLYCEROL 3, CHLOROPLASTIC"/>
    <property type="match status" value="1"/>
</dbReference>
<evidence type="ECO:0000313" key="6">
    <source>
        <dbReference type="EMBL" id="MCV2367465.1"/>
    </source>
</evidence>
<dbReference type="InterPro" id="IPR003593">
    <property type="entry name" value="AAA+_ATPase"/>
</dbReference>
<dbReference type="PROSITE" id="PS50893">
    <property type="entry name" value="ABC_TRANSPORTER_2"/>
    <property type="match status" value="1"/>
</dbReference>
<dbReference type="EMBL" id="JAJIRN010000002">
    <property type="protein sequence ID" value="MCV2367465.1"/>
    <property type="molecule type" value="Genomic_DNA"/>
</dbReference>
<sequence>MASQQAAPPPVPVIEVAAVTTMLGRAVIHRDLSLNVLTGEVLAIIGGSGSGKTTLLRLMLGLQRPAAGTVSIFGHQLRNCDASDLAQVRNRWGVLFQQGALFSALNVFENIALPLRELKDIPKRLITELVLLKLGQVGLSPADAFKKPAELSGGMIKRVALARALILDPALLFLDEPTAGLDPASSKRFVRLIEDLRSEMSLTVVMVTHDVDTLFALADRVAVLADRCLVAIAPLSEVVKQPHPFIQEFFLGHAAECNEDYIQSYRSSLRQASGAAPVAAKSMEL</sequence>
<dbReference type="InterPro" id="IPR027417">
    <property type="entry name" value="P-loop_NTPase"/>
</dbReference>
<evidence type="ECO:0000313" key="7">
    <source>
        <dbReference type="Proteomes" id="UP001209701"/>
    </source>
</evidence>
<keyword evidence="2" id="KW-0472">Membrane</keyword>
<evidence type="ECO:0000256" key="1">
    <source>
        <dbReference type="ARBA" id="ARBA00022448"/>
    </source>
</evidence>
<dbReference type="Proteomes" id="UP001209701">
    <property type="component" value="Unassembled WGS sequence"/>
</dbReference>
<keyword evidence="1" id="KW-0813">Transport</keyword>
<dbReference type="GO" id="GO:0005524">
    <property type="term" value="F:ATP binding"/>
    <property type="evidence" value="ECO:0007669"/>
    <property type="project" value="UniProtKB-KW"/>
</dbReference>
<comment type="caution">
    <text evidence="6">The sequence shown here is derived from an EMBL/GenBank/DDBJ whole genome shotgun (WGS) entry which is preliminary data.</text>
</comment>
<keyword evidence="7" id="KW-1185">Reference proteome</keyword>
<evidence type="ECO:0000256" key="3">
    <source>
        <dbReference type="ARBA" id="ARBA00022741"/>
    </source>
</evidence>
<keyword evidence="4 6" id="KW-0067">ATP-binding</keyword>
<evidence type="ECO:0000256" key="4">
    <source>
        <dbReference type="ARBA" id="ARBA00022840"/>
    </source>
</evidence>
<accession>A0ABT2YAY0</accession>
<dbReference type="RefSeq" id="WP_263570083.1">
    <property type="nucleotide sequence ID" value="NZ_JAJIRN010000002.1"/>
</dbReference>
<dbReference type="PANTHER" id="PTHR43023">
    <property type="entry name" value="PROTEIN TRIGALACTOSYLDIACYLGLYCEROL 3, CHLOROPLASTIC"/>
    <property type="match status" value="1"/>
</dbReference>
<evidence type="ECO:0000259" key="5">
    <source>
        <dbReference type="PROSITE" id="PS50893"/>
    </source>
</evidence>
<gene>
    <name evidence="6" type="ORF">LNV07_05095</name>
</gene>
<dbReference type="PROSITE" id="PS00211">
    <property type="entry name" value="ABC_TRANSPORTER_1"/>
    <property type="match status" value="1"/>
</dbReference>
<evidence type="ECO:0000256" key="2">
    <source>
        <dbReference type="ARBA" id="ARBA00022475"/>
    </source>
</evidence>
<dbReference type="InterPro" id="IPR003439">
    <property type="entry name" value="ABC_transporter-like_ATP-bd"/>
</dbReference>
<keyword evidence="2" id="KW-1003">Cell membrane</keyword>
<dbReference type="SMART" id="SM00382">
    <property type="entry name" value="AAA"/>
    <property type="match status" value="1"/>
</dbReference>
<protein>
    <submittedName>
        <fullName evidence="6">ATP-binding cassette domain-containing protein</fullName>
    </submittedName>
</protein>
<dbReference type="SUPFAM" id="SSF52540">
    <property type="entry name" value="P-loop containing nucleoside triphosphate hydrolases"/>
    <property type="match status" value="1"/>
</dbReference>
<organism evidence="6 7">
    <name type="scientific">Roseateles oligotrophus</name>
    <dbReference type="NCBI Taxonomy" id="1769250"/>
    <lineage>
        <taxon>Bacteria</taxon>
        <taxon>Pseudomonadati</taxon>
        <taxon>Pseudomonadota</taxon>
        <taxon>Betaproteobacteria</taxon>
        <taxon>Burkholderiales</taxon>
        <taxon>Sphaerotilaceae</taxon>
        <taxon>Roseateles</taxon>
    </lineage>
</organism>
<proteinExistence type="predicted"/>
<dbReference type="Gene3D" id="3.40.50.300">
    <property type="entry name" value="P-loop containing nucleotide triphosphate hydrolases"/>
    <property type="match status" value="1"/>
</dbReference>
<name>A0ABT2YAY0_9BURK</name>